<dbReference type="PANTHER" id="PTHR18460:SF3">
    <property type="entry name" value="TELO2-INTERACTING PROTEIN 1 HOMOLOG"/>
    <property type="match status" value="1"/>
</dbReference>
<gene>
    <name evidence="2" type="primary">LOC107822670</name>
</gene>
<dbReference type="RefSeq" id="XP_016504712.1">
    <property type="nucleotide sequence ID" value="XM_016649226.1"/>
</dbReference>
<dbReference type="PaxDb" id="4097-A0A1S4CU00"/>
<sequence>CSVLGSIAVQVGTTDALAFFLPGVVSQIGKVLHMSKTFISGAAGNAEALDQAIRSLAEFLMIVLDDNSNLPFLDPSLDDVKKEKSPVAFLEALRHLLSTMHDQNLSEAVDRGTLVLSSTERESVSPRNVNGSLRVIRTKDWIVDTSSHVDKLLCATYPHLCMHPSRKVRQGLLAAIQGLLLKTSCVLKGSRLILLVRSKLELISYNICISNS</sequence>
<dbReference type="PANTHER" id="PTHR18460">
    <property type="entry name" value="TEL2 INTERACTING PROTEIN 1 TTI1 FAMILY MEMBER"/>
    <property type="match status" value="1"/>
</dbReference>
<protein>
    <recommendedName>
        <fullName evidence="1">TTI1 N-terminal TPR domain-containing protein</fullName>
    </recommendedName>
</protein>
<proteinExistence type="predicted"/>
<organism evidence="2">
    <name type="scientific">Nicotiana tabacum</name>
    <name type="common">Common tobacco</name>
    <dbReference type="NCBI Taxonomy" id="4097"/>
    <lineage>
        <taxon>Eukaryota</taxon>
        <taxon>Viridiplantae</taxon>
        <taxon>Streptophyta</taxon>
        <taxon>Embryophyta</taxon>
        <taxon>Tracheophyta</taxon>
        <taxon>Spermatophyta</taxon>
        <taxon>Magnoliopsida</taxon>
        <taxon>eudicotyledons</taxon>
        <taxon>Gunneridae</taxon>
        <taxon>Pentapetalae</taxon>
        <taxon>asterids</taxon>
        <taxon>lamiids</taxon>
        <taxon>Solanales</taxon>
        <taxon>Solanaceae</taxon>
        <taxon>Nicotianoideae</taxon>
        <taxon>Nicotianeae</taxon>
        <taxon>Nicotiana</taxon>
    </lineage>
</organism>
<feature type="domain" description="TTI1 N-terminal TPR" evidence="1">
    <location>
        <begin position="83"/>
        <end position="194"/>
    </location>
</feature>
<name>A0A1S4CU00_TOBAC</name>
<dbReference type="KEGG" id="nta:107822670"/>
<dbReference type="InterPro" id="IPR052587">
    <property type="entry name" value="TELO2-interacting_protein_1"/>
</dbReference>
<dbReference type="InterPro" id="IPR057566">
    <property type="entry name" value="TPR_TTI1_N"/>
</dbReference>
<evidence type="ECO:0000313" key="2">
    <source>
        <dbReference type="RefSeq" id="XP_016504712.1"/>
    </source>
</evidence>
<evidence type="ECO:0000259" key="1">
    <source>
        <dbReference type="Pfam" id="PF24173"/>
    </source>
</evidence>
<dbReference type="OrthoDB" id="1748221at2759"/>
<reference evidence="2" key="1">
    <citation type="submission" date="2025-08" db="UniProtKB">
        <authorList>
            <consortium name="RefSeq"/>
        </authorList>
    </citation>
    <scope>IDENTIFICATION</scope>
</reference>
<feature type="non-terminal residue" evidence="2">
    <location>
        <position position="1"/>
    </location>
</feature>
<dbReference type="OMA" id="CFYILGE"/>
<dbReference type="Pfam" id="PF24173">
    <property type="entry name" value="TPR_TTI1_N"/>
    <property type="match status" value="1"/>
</dbReference>
<dbReference type="STRING" id="4097.A0A1S4CU00"/>
<dbReference type="AlphaFoldDB" id="A0A1S4CU00"/>
<accession>A0A1S4CU00</accession>